<evidence type="ECO:0000259" key="2">
    <source>
        <dbReference type="Pfam" id="PF23621"/>
    </source>
</evidence>
<dbReference type="OrthoDB" id="14772at2759"/>
<evidence type="ECO:0000256" key="1">
    <source>
        <dbReference type="SAM" id="SignalP"/>
    </source>
</evidence>
<feature type="signal peptide" evidence="1">
    <location>
        <begin position="1"/>
        <end position="21"/>
    </location>
</feature>
<proteinExistence type="predicted"/>
<evidence type="ECO:0000313" key="4">
    <source>
        <dbReference type="Proteomes" id="UP000007797"/>
    </source>
</evidence>
<dbReference type="RefSeq" id="XP_004366311.1">
    <property type="nucleotide sequence ID" value="XM_004366254.1"/>
</dbReference>
<dbReference type="EMBL" id="GL883018">
    <property type="protein sequence ID" value="EGG18407.1"/>
    <property type="molecule type" value="Genomic_DNA"/>
</dbReference>
<dbReference type="GeneID" id="14870257"/>
<protein>
    <recommendedName>
        <fullName evidence="2">BP74 N-terminal domain-containing protein</fullName>
    </recommendedName>
</protein>
<dbReference type="Pfam" id="PF23621">
    <property type="entry name" value="BP74_N"/>
    <property type="match status" value="1"/>
</dbReference>
<gene>
    <name evidence="3" type="ORF">DFA_03901</name>
</gene>
<dbReference type="PANTHER" id="PTHR35883">
    <property type="entry name" value="CYCLIC AMP-INDUCIBLE PROTEIN BP74-RELATED"/>
    <property type="match status" value="1"/>
</dbReference>
<dbReference type="InterPro" id="IPR053344">
    <property type="entry name" value="cAMP-inducible_BP74-like"/>
</dbReference>
<keyword evidence="1" id="KW-0732">Signal</keyword>
<dbReference type="PROSITE" id="PS51257">
    <property type="entry name" value="PROKAR_LIPOPROTEIN"/>
    <property type="match status" value="1"/>
</dbReference>
<feature type="domain" description="BP74 N-terminal" evidence="2">
    <location>
        <begin position="23"/>
        <end position="134"/>
    </location>
</feature>
<accession>F4Q0Q6</accession>
<name>F4Q0Q6_CACFS</name>
<dbReference type="KEGG" id="dfa:DFA_03901"/>
<dbReference type="PANTHER" id="PTHR35883:SF1">
    <property type="entry name" value="CALMODULIN-BINDING PROTEIN CAM-BP15-RELATED"/>
    <property type="match status" value="1"/>
</dbReference>
<organism evidence="3 4">
    <name type="scientific">Cavenderia fasciculata</name>
    <name type="common">Slime mold</name>
    <name type="synonym">Dictyostelium fasciculatum</name>
    <dbReference type="NCBI Taxonomy" id="261658"/>
    <lineage>
        <taxon>Eukaryota</taxon>
        <taxon>Amoebozoa</taxon>
        <taxon>Evosea</taxon>
        <taxon>Eumycetozoa</taxon>
        <taxon>Dictyostelia</taxon>
        <taxon>Acytosteliales</taxon>
        <taxon>Cavenderiaceae</taxon>
        <taxon>Cavenderia</taxon>
    </lineage>
</organism>
<sequence>MKQIIVLAIIVLLGMVACIQAEDAYFAFRTHGSTHDFVFKLTDVKKIEHARKLLRDDDLQEVHVMGRIRKTQKDYNPHYSYHLDPDTITFFSMAIEVCDATLQYTEEYLDEACGAFLPGCFFCPWSSKLTREVKP</sequence>
<dbReference type="InterPro" id="IPR056422">
    <property type="entry name" value="BP74_N"/>
</dbReference>
<feature type="chain" id="PRO_5003313490" description="BP74 N-terminal domain-containing protein" evidence="1">
    <location>
        <begin position="22"/>
        <end position="135"/>
    </location>
</feature>
<dbReference type="AlphaFoldDB" id="F4Q0Q6"/>
<keyword evidence="4" id="KW-1185">Reference proteome</keyword>
<evidence type="ECO:0000313" key="3">
    <source>
        <dbReference type="EMBL" id="EGG18407.1"/>
    </source>
</evidence>
<reference evidence="4" key="1">
    <citation type="journal article" date="2011" name="Genome Res.">
        <title>Phylogeny-wide analysis of social amoeba genomes highlights ancient origins for complex intercellular communication.</title>
        <authorList>
            <person name="Heidel A.J."/>
            <person name="Lawal H.M."/>
            <person name="Felder M."/>
            <person name="Schilde C."/>
            <person name="Helps N.R."/>
            <person name="Tunggal B."/>
            <person name="Rivero F."/>
            <person name="John U."/>
            <person name="Schleicher M."/>
            <person name="Eichinger L."/>
            <person name="Platzer M."/>
            <person name="Noegel A.A."/>
            <person name="Schaap P."/>
            <person name="Gloeckner G."/>
        </authorList>
    </citation>
    <scope>NUCLEOTIDE SEQUENCE [LARGE SCALE GENOMIC DNA]</scope>
    <source>
        <strain evidence="4">SH3</strain>
    </source>
</reference>
<dbReference type="Proteomes" id="UP000007797">
    <property type="component" value="Unassembled WGS sequence"/>
</dbReference>
<dbReference type="OMA" id="WCPWDSR"/>